<accession>A0A5C4LP79</accession>
<reference evidence="1 2" key="1">
    <citation type="submission" date="2019-06" db="EMBL/GenBank/DDBJ databases">
        <title>Amycolatopsis alkalitolerans sp. nov., isolated from Gastrodia elata Blume.</title>
        <authorList>
            <person name="Narsing Rao M.P."/>
            <person name="Li W.J."/>
        </authorList>
    </citation>
    <scope>NUCLEOTIDE SEQUENCE [LARGE SCALE GENOMIC DNA]</scope>
    <source>
        <strain evidence="1 2">SYSUP0005</strain>
    </source>
</reference>
<proteinExistence type="predicted"/>
<comment type="caution">
    <text evidence="1">The sequence shown here is derived from an EMBL/GenBank/DDBJ whole genome shotgun (WGS) entry which is preliminary data.</text>
</comment>
<protein>
    <submittedName>
        <fullName evidence="1">Uncharacterized protein</fullName>
    </submittedName>
</protein>
<evidence type="ECO:0000313" key="2">
    <source>
        <dbReference type="Proteomes" id="UP000305546"/>
    </source>
</evidence>
<keyword evidence="2" id="KW-1185">Reference proteome</keyword>
<dbReference type="OrthoDB" id="9134808at2"/>
<gene>
    <name evidence="1" type="ORF">FG385_32895</name>
</gene>
<dbReference type="AlphaFoldDB" id="A0A5C4LP79"/>
<dbReference type="RefSeq" id="WP_139100716.1">
    <property type="nucleotide sequence ID" value="NZ_VDFW01000055.1"/>
</dbReference>
<dbReference type="EMBL" id="VDFW01000055">
    <property type="protein sequence ID" value="TNC19066.1"/>
    <property type="molecule type" value="Genomic_DNA"/>
</dbReference>
<organism evidence="1 2">
    <name type="scientific">Amycolatopsis alkalitolerans</name>
    <dbReference type="NCBI Taxonomy" id="2547244"/>
    <lineage>
        <taxon>Bacteria</taxon>
        <taxon>Bacillati</taxon>
        <taxon>Actinomycetota</taxon>
        <taxon>Actinomycetes</taxon>
        <taxon>Pseudonocardiales</taxon>
        <taxon>Pseudonocardiaceae</taxon>
        <taxon>Amycolatopsis</taxon>
    </lineage>
</organism>
<dbReference type="Proteomes" id="UP000305546">
    <property type="component" value="Unassembled WGS sequence"/>
</dbReference>
<sequence>MTRKIRAKFQCSSQTTYSSGQGRTLKFQAIYDPLAEDQRYARATPAGSLEIYVDNPAAEFEVGAHYYLDFTKAD</sequence>
<name>A0A5C4LP79_9PSEU</name>
<evidence type="ECO:0000313" key="1">
    <source>
        <dbReference type="EMBL" id="TNC19066.1"/>
    </source>
</evidence>